<organism evidence="1 2">
    <name type="scientific">Gynuella sunshinyii YC6258</name>
    <dbReference type="NCBI Taxonomy" id="1445510"/>
    <lineage>
        <taxon>Bacteria</taxon>
        <taxon>Pseudomonadati</taxon>
        <taxon>Pseudomonadota</taxon>
        <taxon>Gammaproteobacteria</taxon>
        <taxon>Oceanospirillales</taxon>
        <taxon>Saccharospirillaceae</taxon>
        <taxon>Gynuella</taxon>
    </lineage>
</organism>
<evidence type="ECO:0000313" key="1">
    <source>
        <dbReference type="EMBL" id="AJQ96154.1"/>
    </source>
</evidence>
<name>A0A0C5W0E3_9GAMM</name>
<sequence length="183" mass="21334">MLFCICLASVSANAEVIVNESYDYYRVYAERKGELLDFLNVFSPIQTDGKVFHGNTSHYINWDFQWETQDEQCLITAITVTADITFTLPEIYTFSDEVSAIWNQWYPKLVAHENTHADYAIQTAREIEQSIRDLPSYPDCDQLRAEVHTVAEQRMNRLNQMNKEYDLQTNHGETEGAWLKSYL</sequence>
<accession>A0A0C5W0E3</accession>
<dbReference type="KEGG" id="gsn:YC6258_04118"/>
<keyword evidence="1" id="KW-0378">Hydrolase</keyword>
<dbReference type="GO" id="GO:0006508">
    <property type="term" value="P:proteolysis"/>
    <property type="evidence" value="ECO:0007669"/>
    <property type="project" value="UniProtKB-KW"/>
</dbReference>
<dbReference type="STRING" id="1445510.YC6258_04118"/>
<dbReference type="HOGENOM" id="CLU_117131_0_0_6"/>
<keyword evidence="1" id="KW-0645">Protease</keyword>
<reference evidence="1 2" key="1">
    <citation type="submission" date="2014-01" db="EMBL/GenBank/DDBJ databases">
        <title>Full genme sequencing of cellulolytic bacterium Gynuella sunshinyii YC6258T gen. nov., sp. nov.</title>
        <authorList>
            <person name="Khan H."/>
            <person name="Chung E.J."/>
            <person name="Chung Y.R."/>
        </authorList>
    </citation>
    <scope>NUCLEOTIDE SEQUENCE [LARGE SCALE GENOMIC DNA]</scope>
    <source>
        <strain evidence="1 2">YC6258</strain>
    </source>
</reference>
<protein>
    <submittedName>
        <fullName evidence="1">Putative secreted Zn-dependent protease</fullName>
    </submittedName>
</protein>
<dbReference type="InterPro" id="IPR010321">
    <property type="entry name" value="DUF922"/>
</dbReference>
<dbReference type="GO" id="GO:0008233">
    <property type="term" value="F:peptidase activity"/>
    <property type="evidence" value="ECO:0007669"/>
    <property type="project" value="UniProtKB-KW"/>
</dbReference>
<evidence type="ECO:0000313" key="2">
    <source>
        <dbReference type="Proteomes" id="UP000032266"/>
    </source>
</evidence>
<proteinExistence type="predicted"/>
<keyword evidence="2" id="KW-1185">Reference proteome</keyword>
<dbReference type="Proteomes" id="UP000032266">
    <property type="component" value="Chromosome"/>
</dbReference>
<dbReference type="Pfam" id="PF06037">
    <property type="entry name" value="DUF922"/>
    <property type="match status" value="1"/>
</dbReference>
<dbReference type="AlphaFoldDB" id="A0A0C5W0E3"/>
<dbReference type="EMBL" id="CP007142">
    <property type="protein sequence ID" value="AJQ96154.1"/>
    <property type="molecule type" value="Genomic_DNA"/>
</dbReference>
<gene>
    <name evidence="1" type="ORF">YC6258_04118</name>
</gene>